<feature type="compositionally biased region" description="Basic and acidic residues" evidence="6">
    <location>
        <begin position="532"/>
        <end position="546"/>
    </location>
</feature>
<accession>A0ABV7BTW1</accession>
<dbReference type="PANTHER" id="PTHR13370">
    <property type="entry name" value="RNA METHYLASE-RELATED"/>
    <property type="match status" value="1"/>
</dbReference>
<reference evidence="10" key="1">
    <citation type="journal article" date="2019" name="Int. J. Syst. Evol. Microbiol.">
        <title>The Global Catalogue of Microorganisms (GCM) 10K type strain sequencing project: providing services to taxonomists for standard genome sequencing and annotation.</title>
        <authorList>
            <consortium name="The Broad Institute Genomics Platform"/>
            <consortium name="The Broad Institute Genome Sequencing Center for Infectious Disease"/>
            <person name="Wu L."/>
            <person name="Ma J."/>
        </authorList>
    </citation>
    <scope>NUCLEOTIDE SEQUENCE [LARGE SCALE GENOMIC DNA]</scope>
    <source>
        <strain evidence="10">CGMCC 1.16855</strain>
    </source>
</reference>
<dbReference type="EMBL" id="JBHRSB010000004">
    <property type="protein sequence ID" value="MFC3001166.1"/>
    <property type="molecule type" value="Genomic_DNA"/>
</dbReference>
<feature type="region of interest" description="Disordered" evidence="6">
    <location>
        <begin position="522"/>
        <end position="554"/>
    </location>
</feature>
<dbReference type="PANTHER" id="PTHR13370:SF3">
    <property type="entry name" value="TRNA (GUANINE(10)-N2)-METHYLTRANSFERASE HOMOLOG"/>
    <property type="match status" value="1"/>
</dbReference>
<evidence type="ECO:0000313" key="9">
    <source>
        <dbReference type="EMBL" id="MFC3001166.1"/>
    </source>
</evidence>
<comment type="similarity">
    <text evidence="1">Belongs to the N(4)/N(6)-methyltransferase family.</text>
</comment>
<dbReference type="InterPro" id="IPR002941">
    <property type="entry name" value="DNA_methylase_N4/N6"/>
</dbReference>
<gene>
    <name evidence="9" type="ORF">ACFOD3_14770</name>
</gene>
<evidence type="ECO:0000256" key="6">
    <source>
        <dbReference type="SAM" id="MobiDB-lite"/>
    </source>
</evidence>
<keyword evidence="4" id="KW-0808">Transferase</keyword>
<evidence type="ECO:0000256" key="2">
    <source>
        <dbReference type="ARBA" id="ARBA00011900"/>
    </source>
</evidence>
<dbReference type="PRINTS" id="PR00508">
    <property type="entry name" value="S21N4MTFRASE"/>
</dbReference>
<dbReference type="Pfam" id="PF01555">
    <property type="entry name" value="N6_N4_Mtase"/>
    <property type="match status" value="1"/>
</dbReference>
<comment type="caution">
    <text evidence="9">The sequence shown here is derived from an EMBL/GenBank/DDBJ whole genome shotgun (WGS) entry which is preliminary data.</text>
</comment>
<keyword evidence="10" id="KW-1185">Reference proteome</keyword>
<evidence type="ECO:0000256" key="1">
    <source>
        <dbReference type="ARBA" id="ARBA00006594"/>
    </source>
</evidence>
<dbReference type="InterPro" id="IPR054557">
    <property type="entry name" value="NA-iREase1_dom"/>
</dbReference>
<evidence type="ECO:0000256" key="3">
    <source>
        <dbReference type="ARBA" id="ARBA00022603"/>
    </source>
</evidence>
<evidence type="ECO:0000259" key="8">
    <source>
        <dbReference type="Pfam" id="PF22722"/>
    </source>
</evidence>
<dbReference type="Proteomes" id="UP001595420">
    <property type="component" value="Unassembled WGS sequence"/>
</dbReference>
<dbReference type="GO" id="GO:0032259">
    <property type="term" value="P:methylation"/>
    <property type="evidence" value="ECO:0007669"/>
    <property type="project" value="UniProtKB-KW"/>
</dbReference>
<sequence>MSNNKLFYGDNLEVLRGRDADGRPLMPDESVDLIYLDPPFNSAANYNVLFRAPDGKASDSQLEAFDDTWHWGDSAEAAYNDVLTQVSHTDAATLMRGIVTALGRNDMTAYLVMMAVRLMELHRVLKPTGSLYLHCDPTASHYLKIVLDGIFGPHNFRNEIVWKRTSAHSSTKRWGPVHDTIFFYSRGENFIWNPQYVPYERSYIEGFYTHVDPDGRRWRRSDLTGAGTRNGETGEVWRGLNVTAKGRHWAYPPRVLDEMDAAGLLHWPNKAGGMPMFKRYLDQQPGQAIGDTITDIPPMHNLSEERLGYPTQKPLALLERIIAASSNPGDVILDPFCGCGTAVHAAQKLGRHWIGMDVTHLAISLIERRLKDAFSGIAFEVLGTPRDLAAARDLASRDKHQFQWWAVSLLDAVPQGGKKKGADRGIDGIRWVRTGPKTEHLDRIIVSVKGGENISVRDVRDLVGTVQREGALGGVLVTLAKPTKDMMREAASAGFADTGFGQFRKIMVKTIDELLRGIHDDQERLPPLGRQEGFRRAARETTRRSATDQAALDI</sequence>
<dbReference type="InterPro" id="IPR029063">
    <property type="entry name" value="SAM-dependent_MTases_sf"/>
</dbReference>
<dbReference type="InterPro" id="IPR002052">
    <property type="entry name" value="DNA_methylase_N6_adenine_CS"/>
</dbReference>
<feature type="domain" description="DNA methylase N-4/N-6" evidence="7">
    <location>
        <begin position="31"/>
        <end position="364"/>
    </location>
</feature>
<dbReference type="InterPro" id="IPR011856">
    <property type="entry name" value="tRNA_endonuc-like_dom_sf"/>
</dbReference>
<dbReference type="Pfam" id="PF22722">
    <property type="entry name" value="NA-iREase1"/>
    <property type="match status" value="1"/>
</dbReference>
<dbReference type="InterPro" id="IPR001091">
    <property type="entry name" value="RM_Methyltransferase"/>
</dbReference>
<dbReference type="RefSeq" id="WP_281419533.1">
    <property type="nucleotide sequence ID" value="NZ_JAFNJS010000004.1"/>
</dbReference>
<feature type="domain" description="NACHT-associated inactive Restriction Endonuclease 1 sensor" evidence="8">
    <location>
        <begin position="419"/>
        <end position="514"/>
    </location>
</feature>
<protein>
    <recommendedName>
        <fullName evidence="2">site-specific DNA-methyltransferase (adenine-specific)</fullName>
        <ecNumber evidence="2">2.1.1.72</ecNumber>
    </recommendedName>
</protein>
<comment type="catalytic activity">
    <reaction evidence="5">
        <text>a 2'-deoxyadenosine in DNA + S-adenosyl-L-methionine = an N(6)-methyl-2'-deoxyadenosine in DNA + S-adenosyl-L-homocysteine + H(+)</text>
        <dbReference type="Rhea" id="RHEA:15197"/>
        <dbReference type="Rhea" id="RHEA-COMP:12418"/>
        <dbReference type="Rhea" id="RHEA-COMP:12419"/>
        <dbReference type="ChEBI" id="CHEBI:15378"/>
        <dbReference type="ChEBI" id="CHEBI:57856"/>
        <dbReference type="ChEBI" id="CHEBI:59789"/>
        <dbReference type="ChEBI" id="CHEBI:90615"/>
        <dbReference type="ChEBI" id="CHEBI:90616"/>
        <dbReference type="EC" id="2.1.1.72"/>
    </reaction>
</comment>
<evidence type="ECO:0000259" key="7">
    <source>
        <dbReference type="Pfam" id="PF01555"/>
    </source>
</evidence>
<keyword evidence="3 9" id="KW-0489">Methyltransferase</keyword>
<dbReference type="SUPFAM" id="SSF53335">
    <property type="entry name" value="S-adenosyl-L-methionine-dependent methyltransferases"/>
    <property type="match status" value="1"/>
</dbReference>
<dbReference type="GO" id="GO:0008168">
    <property type="term" value="F:methyltransferase activity"/>
    <property type="evidence" value="ECO:0007669"/>
    <property type="project" value="UniProtKB-KW"/>
</dbReference>
<dbReference type="EC" id="2.1.1.72" evidence="2"/>
<evidence type="ECO:0000256" key="5">
    <source>
        <dbReference type="ARBA" id="ARBA00047942"/>
    </source>
</evidence>
<proteinExistence type="inferred from homology"/>
<dbReference type="PROSITE" id="PS00092">
    <property type="entry name" value="N6_MTASE"/>
    <property type="match status" value="1"/>
</dbReference>
<evidence type="ECO:0000256" key="4">
    <source>
        <dbReference type="ARBA" id="ARBA00022679"/>
    </source>
</evidence>
<dbReference type="Gene3D" id="3.40.1350.10">
    <property type="match status" value="1"/>
</dbReference>
<name>A0ABV7BTW1_9PROT</name>
<organism evidence="9 10">
    <name type="scientific">Falsiroseomonas tokyonensis</name>
    <dbReference type="NCBI Taxonomy" id="430521"/>
    <lineage>
        <taxon>Bacteria</taxon>
        <taxon>Pseudomonadati</taxon>
        <taxon>Pseudomonadota</taxon>
        <taxon>Alphaproteobacteria</taxon>
        <taxon>Acetobacterales</taxon>
        <taxon>Roseomonadaceae</taxon>
        <taxon>Falsiroseomonas</taxon>
    </lineage>
</organism>
<dbReference type="Gene3D" id="3.40.50.150">
    <property type="entry name" value="Vaccinia Virus protein VP39"/>
    <property type="match status" value="1"/>
</dbReference>
<evidence type="ECO:0000313" key="10">
    <source>
        <dbReference type="Proteomes" id="UP001595420"/>
    </source>
</evidence>